<evidence type="ECO:0000313" key="2">
    <source>
        <dbReference type="EMBL" id="VDL81122.1"/>
    </source>
</evidence>
<dbReference type="WBParaSite" id="NBR_0001746401-mRNA-1">
    <property type="protein sequence ID" value="NBR_0001746401-mRNA-1"/>
    <property type="gene ID" value="NBR_0001746401"/>
</dbReference>
<protein>
    <submittedName>
        <fullName evidence="4">DUF1758 domain-containing protein</fullName>
    </submittedName>
</protein>
<feature type="domain" description="DUF1758" evidence="1">
    <location>
        <begin position="2"/>
        <end position="71"/>
    </location>
</feature>
<reference evidence="2 3" key="2">
    <citation type="submission" date="2018-11" db="EMBL/GenBank/DDBJ databases">
        <authorList>
            <consortium name="Pathogen Informatics"/>
        </authorList>
    </citation>
    <scope>NUCLEOTIDE SEQUENCE [LARGE SCALE GENOMIC DNA]</scope>
</reference>
<dbReference type="Pfam" id="PF05585">
    <property type="entry name" value="DUF1758"/>
    <property type="match status" value="1"/>
</dbReference>
<dbReference type="EMBL" id="UYSL01022780">
    <property type="protein sequence ID" value="VDL81122.1"/>
    <property type="molecule type" value="Genomic_DNA"/>
</dbReference>
<organism evidence="4">
    <name type="scientific">Nippostrongylus brasiliensis</name>
    <name type="common">Rat hookworm</name>
    <dbReference type="NCBI Taxonomy" id="27835"/>
    <lineage>
        <taxon>Eukaryota</taxon>
        <taxon>Metazoa</taxon>
        <taxon>Ecdysozoa</taxon>
        <taxon>Nematoda</taxon>
        <taxon>Chromadorea</taxon>
        <taxon>Rhabditida</taxon>
        <taxon>Rhabditina</taxon>
        <taxon>Rhabditomorpha</taxon>
        <taxon>Strongyloidea</taxon>
        <taxon>Heligmosomidae</taxon>
        <taxon>Nippostrongylus</taxon>
    </lineage>
</organism>
<dbReference type="AlphaFoldDB" id="A0A0N4YKA9"/>
<dbReference type="InterPro" id="IPR008737">
    <property type="entry name" value="DUF1758"/>
</dbReference>
<evidence type="ECO:0000259" key="1">
    <source>
        <dbReference type="Pfam" id="PF05585"/>
    </source>
</evidence>
<proteinExistence type="predicted"/>
<dbReference type="InterPro" id="IPR021109">
    <property type="entry name" value="Peptidase_aspartic_dom_sf"/>
</dbReference>
<dbReference type="Proteomes" id="UP000271162">
    <property type="component" value="Unassembled WGS sequence"/>
</dbReference>
<evidence type="ECO:0000313" key="3">
    <source>
        <dbReference type="Proteomes" id="UP000271162"/>
    </source>
</evidence>
<dbReference type="Gene3D" id="2.40.70.10">
    <property type="entry name" value="Acid Proteases"/>
    <property type="match status" value="1"/>
</dbReference>
<name>A0A0N4YKA9_NIPBR</name>
<evidence type="ECO:0000313" key="4">
    <source>
        <dbReference type="WBParaSite" id="NBR_0001746401-mRNA-1"/>
    </source>
</evidence>
<sequence length="122" mass="13525">MLDSGADRSFVSIDLAHRLRLPEKESTVLKINTFGSATPVTKNCSTTEIKLWDREGIPHSYSVTTVDVLTEPISRSTLSPEDKRFLYENDIVLSISPTTSKIRADLLLGCADLFILLEKDVG</sequence>
<gene>
    <name evidence="2" type="ORF">NBR_LOCUS17465</name>
</gene>
<accession>A0A0N4YKA9</accession>
<keyword evidence="3" id="KW-1185">Reference proteome</keyword>
<reference evidence="4" key="1">
    <citation type="submission" date="2017-02" db="UniProtKB">
        <authorList>
            <consortium name="WormBaseParasite"/>
        </authorList>
    </citation>
    <scope>IDENTIFICATION</scope>
</reference>